<dbReference type="RefSeq" id="XP_033385184.1">
    <property type="nucleotide sequence ID" value="XM_033527330.1"/>
</dbReference>
<dbReference type="OrthoDB" id="5408734at2759"/>
<reference evidence="2" key="1">
    <citation type="journal article" date="2020" name="Stud. Mycol.">
        <title>101 Dothideomycetes genomes: a test case for predicting lifestyles and emergence of pathogens.</title>
        <authorList>
            <person name="Haridas S."/>
            <person name="Albert R."/>
            <person name="Binder M."/>
            <person name="Bloem J."/>
            <person name="Labutti K."/>
            <person name="Salamov A."/>
            <person name="Andreopoulos B."/>
            <person name="Baker S."/>
            <person name="Barry K."/>
            <person name="Bills G."/>
            <person name="Bluhm B."/>
            <person name="Cannon C."/>
            <person name="Castanera R."/>
            <person name="Culley D."/>
            <person name="Daum C."/>
            <person name="Ezra D."/>
            <person name="Gonzalez J."/>
            <person name="Henrissat B."/>
            <person name="Kuo A."/>
            <person name="Liang C."/>
            <person name="Lipzen A."/>
            <person name="Lutzoni F."/>
            <person name="Magnuson J."/>
            <person name="Mondo S."/>
            <person name="Nolan M."/>
            <person name="Ohm R."/>
            <person name="Pangilinan J."/>
            <person name="Park H.-J."/>
            <person name="Ramirez L."/>
            <person name="Alfaro M."/>
            <person name="Sun H."/>
            <person name="Tritt A."/>
            <person name="Yoshinaga Y."/>
            <person name="Zwiers L.-H."/>
            <person name="Turgeon B."/>
            <person name="Goodwin S."/>
            <person name="Spatafora J."/>
            <person name="Crous P."/>
            <person name="Grigoriev I."/>
        </authorList>
    </citation>
    <scope>NUCLEOTIDE SEQUENCE</scope>
    <source>
        <strain evidence="2">CBS 175.79</strain>
    </source>
</reference>
<proteinExistence type="predicted"/>
<protein>
    <submittedName>
        <fullName evidence="2">Uncharacterized protein</fullName>
    </submittedName>
</protein>
<evidence type="ECO:0000313" key="3">
    <source>
        <dbReference type="Proteomes" id="UP000799778"/>
    </source>
</evidence>
<dbReference type="Proteomes" id="UP000799778">
    <property type="component" value="Unassembled WGS sequence"/>
</dbReference>
<keyword evidence="3" id="KW-1185">Reference proteome</keyword>
<dbReference type="AlphaFoldDB" id="A0A6A5XU13"/>
<evidence type="ECO:0000313" key="2">
    <source>
        <dbReference type="EMBL" id="KAF2016845.1"/>
    </source>
</evidence>
<dbReference type="GeneID" id="54284727"/>
<dbReference type="EMBL" id="ML978068">
    <property type="protein sequence ID" value="KAF2016845.1"/>
    <property type="molecule type" value="Genomic_DNA"/>
</dbReference>
<sequence length="156" mass="17342">MAAPHDPDAGWKPNNRPQSTIARNFMSELDDLFKIDGGIDDLDKNIHQKKQTVSDHTQQLEALEARLKATEERLKQVKNSPPRKDTQRRSPLQGTFPDQDKARLGENSSPTPREVTSAMPGALPETPTPDNSTDKSYVMVDRPRNPEAAGSSDERA</sequence>
<feature type="region of interest" description="Disordered" evidence="1">
    <location>
        <begin position="67"/>
        <end position="156"/>
    </location>
</feature>
<accession>A0A6A5XU13</accession>
<evidence type="ECO:0000256" key="1">
    <source>
        <dbReference type="SAM" id="MobiDB-lite"/>
    </source>
</evidence>
<gene>
    <name evidence="2" type="ORF">BU24DRAFT_419900</name>
</gene>
<name>A0A6A5XU13_9PLEO</name>
<organism evidence="2 3">
    <name type="scientific">Aaosphaeria arxii CBS 175.79</name>
    <dbReference type="NCBI Taxonomy" id="1450172"/>
    <lineage>
        <taxon>Eukaryota</taxon>
        <taxon>Fungi</taxon>
        <taxon>Dikarya</taxon>
        <taxon>Ascomycota</taxon>
        <taxon>Pezizomycotina</taxon>
        <taxon>Dothideomycetes</taxon>
        <taxon>Pleosporomycetidae</taxon>
        <taxon>Pleosporales</taxon>
        <taxon>Pleosporales incertae sedis</taxon>
        <taxon>Aaosphaeria</taxon>
    </lineage>
</organism>